<evidence type="ECO:0000256" key="3">
    <source>
        <dbReference type="ARBA" id="ARBA00022729"/>
    </source>
</evidence>
<dbReference type="PANTHER" id="PTHR46847">
    <property type="entry name" value="D-ALLOSE-BINDING PERIPLASMIC PROTEIN-RELATED"/>
    <property type="match status" value="1"/>
</dbReference>
<dbReference type="CDD" id="cd01536">
    <property type="entry name" value="PBP1_ABC_sugar_binding-like"/>
    <property type="match status" value="1"/>
</dbReference>
<feature type="non-terminal residue" evidence="5">
    <location>
        <position position="1"/>
    </location>
</feature>
<dbReference type="Gene3D" id="3.40.50.2300">
    <property type="match status" value="1"/>
</dbReference>
<dbReference type="SUPFAM" id="SSF53822">
    <property type="entry name" value="Periplasmic binding protein-like I"/>
    <property type="match status" value="1"/>
</dbReference>
<comment type="subcellular location">
    <subcellularLocation>
        <location evidence="1">Cell envelope</location>
    </subcellularLocation>
</comment>
<feature type="domain" description="Periplasmic binding protein" evidence="4">
    <location>
        <begin position="1"/>
        <end position="174"/>
    </location>
</feature>
<sequence length="211" mass="22640">VIVMDTAAAGGEIGTFVAIDNVKASALDGEAAVELLDGKGKVAILEGITAQSTGRERLEGFRSVVDEYPDIEVVASLPGNWDKAEGLAVAEDILVSHPDVDLIYACNDMMALGAVEAIRAAGKTGEIYVLGFDGVREALEAIKEGTMHGTSLQNPEVMSVWAMMSAIKVLEGEKLPERIDTPLDWIDKTNVDKYLEPSPPVEDYMDMFPVK</sequence>
<dbReference type="InterPro" id="IPR025997">
    <property type="entry name" value="SBP_2_dom"/>
</dbReference>
<evidence type="ECO:0000256" key="1">
    <source>
        <dbReference type="ARBA" id="ARBA00004196"/>
    </source>
</evidence>
<organism evidence="5">
    <name type="scientific">marine sediment metagenome</name>
    <dbReference type="NCBI Taxonomy" id="412755"/>
    <lineage>
        <taxon>unclassified sequences</taxon>
        <taxon>metagenomes</taxon>
        <taxon>ecological metagenomes</taxon>
    </lineage>
</organism>
<gene>
    <name evidence="5" type="ORF">S03H2_60449</name>
</gene>
<keyword evidence="3" id="KW-0732">Signal</keyword>
<dbReference type="Pfam" id="PF13407">
    <property type="entry name" value="Peripla_BP_4"/>
    <property type="match status" value="1"/>
</dbReference>
<dbReference type="EMBL" id="BARU01038954">
    <property type="protein sequence ID" value="GAH89177.1"/>
    <property type="molecule type" value="Genomic_DNA"/>
</dbReference>
<evidence type="ECO:0000313" key="5">
    <source>
        <dbReference type="EMBL" id="GAH89177.1"/>
    </source>
</evidence>
<comment type="similarity">
    <text evidence="2">Belongs to the bacterial solute-binding protein 2 family.</text>
</comment>
<dbReference type="GO" id="GO:0030246">
    <property type="term" value="F:carbohydrate binding"/>
    <property type="evidence" value="ECO:0007669"/>
    <property type="project" value="UniProtKB-ARBA"/>
</dbReference>
<dbReference type="PANTHER" id="PTHR46847:SF1">
    <property type="entry name" value="D-ALLOSE-BINDING PERIPLASMIC PROTEIN-RELATED"/>
    <property type="match status" value="1"/>
</dbReference>
<evidence type="ECO:0000256" key="2">
    <source>
        <dbReference type="ARBA" id="ARBA00007639"/>
    </source>
</evidence>
<name>X1J5B3_9ZZZZ</name>
<dbReference type="InterPro" id="IPR028082">
    <property type="entry name" value="Peripla_BP_I"/>
</dbReference>
<dbReference type="AlphaFoldDB" id="X1J5B3"/>
<evidence type="ECO:0000259" key="4">
    <source>
        <dbReference type="Pfam" id="PF13407"/>
    </source>
</evidence>
<proteinExistence type="inferred from homology"/>
<protein>
    <recommendedName>
        <fullName evidence="4">Periplasmic binding protein domain-containing protein</fullName>
    </recommendedName>
</protein>
<comment type="caution">
    <text evidence="5">The sequence shown here is derived from an EMBL/GenBank/DDBJ whole genome shotgun (WGS) entry which is preliminary data.</text>
</comment>
<accession>X1J5B3</accession>
<reference evidence="5" key="1">
    <citation type="journal article" date="2014" name="Front. Microbiol.">
        <title>High frequency of phylogenetically diverse reductive dehalogenase-homologous genes in deep subseafloor sedimentary metagenomes.</title>
        <authorList>
            <person name="Kawai M."/>
            <person name="Futagami T."/>
            <person name="Toyoda A."/>
            <person name="Takaki Y."/>
            <person name="Nishi S."/>
            <person name="Hori S."/>
            <person name="Arai W."/>
            <person name="Tsubouchi T."/>
            <person name="Morono Y."/>
            <person name="Uchiyama I."/>
            <person name="Ito T."/>
            <person name="Fujiyama A."/>
            <person name="Inagaki F."/>
            <person name="Takami H."/>
        </authorList>
    </citation>
    <scope>NUCLEOTIDE SEQUENCE</scope>
    <source>
        <strain evidence="5">Expedition CK06-06</strain>
    </source>
</reference>
<dbReference type="GO" id="GO:0030313">
    <property type="term" value="C:cell envelope"/>
    <property type="evidence" value="ECO:0007669"/>
    <property type="project" value="UniProtKB-SubCell"/>
</dbReference>